<dbReference type="EMBL" id="MN740471">
    <property type="protein sequence ID" value="QHU28308.1"/>
    <property type="molecule type" value="Genomic_DNA"/>
</dbReference>
<organism evidence="2">
    <name type="scientific">viral metagenome</name>
    <dbReference type="NCBI Taxonomy" id="1070528"/>
    <lineage>
        <taxon>unclassified sequences</taxon>
        <taxon>metagenomes</taxon>
        <taxon>organismal metagenomes</taxon>
    </lineage>
</organism>
<name>A0A6C0LET7_9ZZZZ</name>
<protein>
    <submittedName>
        <fullName evidence="2">Uncharacterized protein</fullName>
    </submittedName>
</protein>
<evidence type="ECO:0000256" key="1">
    <source>
        <dbReference type="SAM" id="Phobius"/>
    </source>
</evidence>
<proteinExistence type="predicted"/>
<evidence type="ECO:0000313" key="2">
    <source>
        <dbReference type="EMBL" id="QHU28308.1"/>
    </source>
</evidence>
<feature type="transmembrane region" description="Helical" evidence="1">
    <location>
        <begin position="245"/>
        <end position="264"/>
    </location>
</feature>
<accession>A0A6C0LET7</accession>
<dbReference type="AlphaFoldDB" id="A0A6C0LET7"/>
<keyword evidence="1" id="KW-0472">Membrane</keyword>
<reference evidence="2" key="1">
    <citation type="journal article" date="2020" name="Nature">
        <title>Giant virus diversity and host interactions through global metagenomics.</title>
        <authorList>
            <person name="Schulz F."/>
            <person name="Roux S."/>
            <person name="Paez-Espino D."/>
            <person name="Jungbluth S."/>
            <person name="Walsh D.A."/>
            <person name="Denef V.J."/>
            <person name="McMahon K.D."/>
            <person name="Konstantinidis K.T."/>
            <person name="Eloe-Fadrosh E.A."/>
            <person name="Kyrpides N.C."/>
            <person name="Woyke T."/>
        </authorList>
    </citation>
    <scope>NUCLEOTIDE SEQUENCE</scope>
    <source>
        <strain evidence="2">GVMAG-M-3300027770-73</strain>
    </source>
</reference>
<sequence>MSNIFQDVLQNAGEVEQKLLGPDYPYWKNIKTPSQIGMSSDGNLSALGRNVSGLKSYVEVLVSGSGDASATGRPLGNRFFLKTGGQCNTNLDPKGEPVLTDRYIYIDNIPQGNIPFISSGMGMNFSQLKGLIPGAMSDLNVLNPFAIMSAFMVGTNPPCQAITMQTVGPTPPPTSLPTNAVGKETEYVALVDINNMDPCSFPDGKNPGTGKTCSETFETMYQEAGSEAEKKEIYKIPFTIKDPAITLYFLSLGILGIYILYCLTCRKRSK</sequence>
<keyword evidence="1" id="KW-0812">Transmembrane</keyword>
<keyword evidence="1" id="KW-1133">Transmembrane helix</keyword>